<gene>
    <name evidence="1" type="ORF">F5148DRAFT_1356321</name>
</gene>
<dbReference type="EMBL" id="JAGFNK010000096">
    <property type="protein sequence ID" value="KAI9508286.1"/>
    <property type="molecule type" value="Genomic_DNA"/>
</dbReference>
<accession>A0ACC0U9F5</accession>
<proteinExistence type="predicted"/>
<organism evidence="1 2">
    <name type="scientific">Russula earlei</name>
    <dbReference type="NCBI Taxonomy" id="71964"/>
    <lineage>
        <taxon>Eukaryota</taxon>
        <taxon>Fungi</taxon>
        <taxon>Dikarya</taxon>
        <taxon>Basidiomycota</taxon>
        <taxon>Agaricomycotina</taxon>
        <taxon>Agaricomycetes</taxon>
        <taxon>Russulales</taxon>
        <taxon>Russulaceae</taxon>
        <taxon>Russula</taxon>
    </lineage>
</organism>
<reference evidence="1" key="1">
    <citation type="submission" date="2021-03" db="EMBL/GenBank/DDBJ databases">
        <title>Evolutionary priming and transition to the ectomycorrhizal habit in an iconic lineage of mushroom-forming fungi: is preadaptation a requirement?</title>
        <authorList>
            <consortium name="DOE Joint Genome Institute"/>
            <person name="Looney B.P."/>
            <person name="Miyauchi S."/>
            <person name="Morin E."/>
            <person name="Drula E."/>
            <person name="Courty P.E."/>
            <person name="Chicoki N."/>
            <person name="Fauchery L."/>
            <person name="Kohler A."/>
            <person name="Kuo A."/>
            <person name="LaButti K."/>
            <person name="Pangilinan J."/>
            <person name="Lipzen A."/>
            <person name="Riley R."/>
            <person name="Andreopoulos W."/>
            <person name="He G."/>
            <person name="Johnson J."/>
            <person name="Barry K.W."/>
            <person name="Grigoriev I.V."/>
            <person name="Nagy L."/>
            <person name="Hibbett D."/>
            <person name="Henrissat B."/>
            <person name="Matheny P.B."/>
            <person name="Labbe J."/>
            <person name="Martin A.F."/>
        </authorList>
    </citation>
    <scope>NUCLEOTIDE SEQUENCE</scope>
    <source>
        <strain evidence="1">BPL698</strain>
    </source>
</reference>
<keyword evidence="2" id="KW-1185">Reference proteome</keyword>
<evidence type="ECO:0000313" key="2">
    <source>
        <dbReference type="Proteomes" id="UP001207468"/>
    </source>
</evidence>
<evidence type="ECO:0000313" key="1">
    <source>
        <dbReference type="EMBL" id="KAI9508286.1"/>
    </source>
</evidence>
<name>A0ACC0U9F5_9AGAM</name>
<comment type="caution">
    <text evidence="1">The sequence shown here is derived from an EMBL/GenBank/DDBJ whole genome shotgun (WGS) entry which is preliminary data.</text>
</comment>
<dbReference type="Proteomes" id="UP001207468">
    <property type="component" value="Unassembled WGS sequence"/>
</dbReference>
<protein>
    <submittedName>
        <fullName evidence="1">Uncharacterized protein</fullName>
    </submittedName>
</protein>
<sequence length="314" mass="34439">MSAYPVGGSHQYYGDSAQHGVYNDPTHFGAGNAPLPQDTYRLSGYQEPEPESEPYMDEPSYSFPRGQSTEPLGPTSKETAFYPNEPTPAPRRPMSARNLRAWRYQQGRRLWTQGSRPRCICRFFFCTVLITLFLIAIIVLCLALWIQPPNIIIGGDNNSSPVVAKGINALTDGIQIDLGLPIEVMNPNFFSVKITSVFADIIYPINNTHIGNGTISNVDLPAHANTNFTFPFTLDYTTSIDPSFAIISDLAAKCLPSPQLDLTVRYKISVSVRVFFITISPTISNPISFACPLSATDIENLAKQIGLNLPGSGS</sequence>